<dbReference type="EMBL" id="JBJYXY010000001">
    <property type="protein sequence ID" value="MFN2975011.1"/>
    <property type="molecule type" value="Genomic_DNA"/>
</dbReference>
<organism evidence="4 5">
    <name type="scientific">Terriglobus aquaticus</name>
    <dbReference type="NCBI Taxonomy" id="940139"/>
    <lineage>
        <taxon>Bacteria</taxon>
        <taxon>Pseudomonadati</taxon>
        <taxon>Acidobacteriota</taxon>
        <taxon>Terriglobia</taxon>
        <taxon>Terriglobales</taxon>
        <taxon>Acidobacteriaceae</taxon>
        <taxon>Terriglobus</taxon>
    </lineage>
</organism>
<feature type="short sequence motif" description="Histidine triad motif" evidence="2">
    <location>
        <begin position="146"/>
        <end position="150"/>
    </location>
</feature>
<dbReference type="Gene3D" id="3.30.428.10">
    <property type="entry name" value="HIT-like"/>
    <property type="match status" value="1"/>
</dbReference>
<keyword evidence="1" id="KW-0547">Nucleotide-binding</keyword>
<proteinExistence type="predicted"/>
<keyword evidence="5" id="KW-1185">Reference proteome</keyword>
<protein>
    <submittedName>
        <fullName evidence="4">HIT family protein</fullName>
    </submittedName>
</protein>
<gene>
    <name evidence="4" type="ORF">ACK2TP_04485</name>
</gene>
<dbReference type="InterPro" id="IPR052908">
    <property type="entry name" value="AP-4-A_phosphorylase"/>
</dbReference>
<dbReference type="PROSITE" id="PS51084">
    <property type="entry name" value="HIT_2"/>
    <property type="match status" value="1"/>
</dbReference>
<evidence type="ECO:0000259" key="3">
    <source>
        <dbReference type="PROSITE" id="PS51084"/>
    </source>
</evidence>
<sequence>MDQLWTPWRYAYTTGQGTSARKGVPAELTDFPDDHGSVFLNLIGAVQWAERSGRMSRVAAERAGNVLLQAEWNFVCLNAFPYTSGHLMVVPYERVASLAALPAEAAAEMMSLARRMETALRSVYRPDGINLGMNLGEAAGAGVADHLHLHMLPRWVGDTNFMTVVGETRVLPEVLADTWARLRKALGEAVE</sequence>
<dbReference type="InterPro" id="IPR039383">
    <property type="entry name" value="FHIT"/>
</dbReference>
<accession>A0ABW9KJ78</accession>
<name>A0ABW9KJ78_9BACT</name>
<evidence type="ECO:0000256" key="2">
    <source>
        <dbReference type="PROSITE-ProRule" id="PRU00464"/>
    </source>
</evidence>
<reference evidence="4 5" key="1">
    <citation type="submission" date="2024-12" db="EMBL/GenBank/DDBJ databases">
        <authorList>
            <person name="Lee Y."/>
        </authorList>
    </citation>
    <scope>NUCLEOTIDE SEQUENCE [LARGE SCALE GENOMIC DNA]</scope>
    <source>
        <strain evidence="4 5">03SUJ4</strain>
    </source>
</reference>
<dbReference type="PANTHER" id="PTHR42997">
    <property type="entry name" value="HIT FAMILY HYDROLASE"/>
    <property type="match status" value="1"/>
</dbReference>
<dbReference type="Proteomes" id="UP001634747">
    <property type="component" value="Unassembled WGS sequence"/>
</dbReference>
<dbReference type="CDD" id="cd01275">
    <property type="entry name" value="FHIT"/>
    <property type="match status" value="1"/>
</dbReference>
<comment type="caution">
    <text evidence="4">The sequence shown here is derived from an EMBL/GenBank/DDBJ whole genome shotgun (WGS) entry which is preliminary data.</text>
</comment>
<dbReference type="InterPro" id="IPR011146">
    <property type="entry name" value="HIT-like"/>
</dbReference>
<evidence type="ECO:0000313" key="4">
    <source>
        <dbReference type="EMBL" id="MFN2975011.1"/>
    </source>
</evidence>
<evidence type="ECO:0000256" key="1">
    <source>
        <dbReference type="ARBA" id="ARBA00022741"/>
    </source>
</evidence>
<evidence type="ECO:0000313" key="5">
    <source>
        <dbReference type="Proteomes" id="UP001634747"/>
    </source>
</evidence>
<feature type="domain" description="HIT" evidence="3">
    <location>
        <begin position="53"/>
        <end position="161"/>
    </location>
</feature>
<dbReference type="SUPFAM" id="SSF54197">
    <property type="entry name" value="HIT-like"/>
    <property type="match status" value="1"/>
</dbReference>
<dbReference type="PANTHER" id="PTHR42997:SF1">
    <property type="entry name" value="AP-4-A PHOSPHORYLASE"/>
    <property type="match status" value="1"/>
</dbReference>
<dbReference type="RefSeq" id="WP_263413451.1">
    <property type="nucleotide sequence ID" value="NZ_BAABBH010000001.1"/>
</dbReference>
<dbReference type="Pfam" id="PF01230">
    <property type="entry name" value="HIT"/>
    <property type="match status" value="1"/>
</dbReference>
<dbReference type="InterPro" id="IPR036265">
    <property type="entry name" value="HIT-like_sf"/>
</dbReference>